<keyword evidence="1" id="KW-0812">Transmembrane</keyword>
<protein>
    <submittedName>
        <fullName evidence="2">DUF4012 domain-containing protein</fullName>
    </submittedName>
</protein>
<keyword evidence="1" id="KW-0472">Membrane</keyword>
<evidence type="ECO:0000313" key="3">
    <source>
        <dbReference type="Proteomes" id="UP000469763"/>
    </source>
</evidence>
<organism evidence="2 3">
    <name type="scientific">Bifidobacterium avesanii</name>
    <dbReference type="NCBI Taxonomy" id="1798157"/>
    <lineage>
        <taxon>Bacteria</taxon>
        <taxon>Bacillati</taxon>
        <taxon>Actinomycetota</taxon>
        <taxon>Actinomycetes</taxon>
        <taxon>Bifidobacteriales</taxon>
        <taxon>Bifidobacteriaceae</taxon>
        <taxon>Bifidobacterium</taxon>
    </lineage>
</organism>
<dbReference type="Proteomes" id="UP000469763">
    <property type="component" value="Unassembled WGS sequence"/>
</dbReference>
<comment type="caution">
    <text evidence="2">The sequence shown here is derived from an EMBL/GenBank/DDBJ whole genome shotgun (WGS) entry which is preliminary data.</text>
</comment>
<feature type="transmembrane region" description="Helical" evidence="1">
    <location>
        <begin position="18"/>
        <end position="38"/>
    </location>
</feature>
<reference evidence="2 3" key="1">
    <citation type="submission" date="2019-10" db="EMBL/GenBank/DDBJ databases">
        <title>Bifidobacterium from non-human primates.</title>
        <authorList>
            <person name="Modesto M."/>
        </authorList>
    </citation>
    <scope>NUCLEOTIDE SEQUENCE [LARGE SCALE GENOMIC DNA]</scope>
    <source>
        <strain evidence="2 3">TREC</strain>
    </source>
</reference>
<name>A0A7K3TI36_9BIFI</name>
<dbReference type="InterPro" id="IPR025101">
    <property type="entry name" value="DUF4012"/>
</dbReference>
<accession>A0A7K3TI36</accession>
<sequence length="598" mass="63387">MSPEHIRRIKRRKRRRRIFIGVLVFVVLLAALVGWFAVSALKAKNEVEAAVAQASGIQSQVMSGDTAAAKASIEQFSAHIDATYRQTSSPVWALATLIPHYGSDVKAVRQTVDILEDVSNNALPKLASSVDGLNLSQIGIHDGAVDLGSMASVAGNLTAANKVIADANVKFGNVSGTNIPQITDALASAKAKFADLASTVDLGTRVANLMPAMFDLGSGSAPNDGKVRNYLVIAQNNAELRATGGIFGSWGVLTVDGGKLTMGTFSPAQVPPVPGSPVVQLTAEEKSLFTEKMATYQQDPDFTPDFSRAAEIAAAMWKNLNNQTVDGVISIDPVFLQSLLGTTGPVTLADGSQLDGQNTVQALLHDTYVTKLTGAAQDAFFSSAATSIFNHLITSAGGNNAGLVKAVQDSVTNGHVYLWSAHEDEQQQLDGTAISGTLITNPSKPVTGVYFNDGTMGKMDWYLKREVSYEYDQTYPSGAKQYTVHIKLTNTVDPNAVKTIPQDVLGFDEQGANRHGEIDTVTYTYAPAGGRLVDWQFAGSGVGDGNYDSIAVHNDLTVGVKGVTLQPGESFEATIHVVTSPTVAADDEMVLRQTPLLN</sequence>
<evidence type="ECO:0000313" key="2">
    <source>
        <dbReference type="EMBL" id="NEG78722.1"/>
    </source>
</evidence>
<evidence type="ECO:0000256" key="1">
    <source>
        <dbReference type="SAM" id="Phobius"/>
    </source>
</evidence>
<keyword evidence="3" id="KW-1185">Reference proteome</keyword>
<keyword evidence="1" id="KW-1133">Transmembrane helix</keyword>
<dbReference type="OrthoDB" id="3203519at2"/>
<proteinExistence type="predicted"/>
<dbReference type="AlphaFoldDB" id="A0A7K3TI36"/>
<dbReference type="EMBL" id="WHZY01000009">
    <property type="protein sequence ID" value="NEG78722.1"/>
    <property type="molecule type" value="Genomic_DNA"/>
</dbReference>
<dbReference type="Pfam" id="PF13196">
    <property type="entry name" value="DUF4012"/>
    <property type="match status" value="1"/>
</dbReference>
<gene>
    <name evidence="2" type="ORF">GFD22_07035</name>
</gene>